<dbReference type="GO" id="GO:0003677">
    <property type="term" value="F:DNA binding"/>
    <property type="evidence" value="ECO:0007669"/>
    <property type="project" value="UniProtKB-KW"/>
</dbReference>
<feature type="transmembrane region" description="Helical" evidence="2">
    <location>
        <begin position="120"/>
        <end position="141"/>
    </location>
</feature>
<dbReference type="CDD" id="cd00093">
    <property type="entry name" value="HTH_XRE"/>
    <property type="match status" value="1"/>
</dbReference>
<protein>
    <submittedName>
        <fullName evidence="4">Helix-turn-helix transcriptional regulator</fullName>
    </submittedName>
</protein>
<keyword evidence="2" id="KW-0472">Membrane</keyword>
<dbReference type="PANTHER" id="PTHR46558:SF13">
    <property type="entry name" value="HTH-TYPE TRANSCRIPTIONAL REGULATOR IMMR"/>
    <property type="match status" value="1"/>
</dbReference>
<dbReference type="EMBL" id="CP051680">
    <property type="protein sequence ID" value="QJD85644.1"/>
    <property type="molecule type" value="Genomic_DNA"/>
</dbReference>
<sequence length="261" mass="29591">MSFSEKLLRLRKEKGYSQEALAEKLCTTRQAISKWENGQGFPETEKLLMLGNLFEVSIDYLLKETEEKDSGEERGYYVSQEMAEGYLSHQQKSSNRIATGLCLLILACLPYLMFREEPVVYSFLIILLGASGAVVLLSAILKDEERYHVLEKDALMLDQGYVKQLTERFNRLKRRYSAVIIPGAGMVAIGGMAFLLEKKGISEGALVPYYPVCVVLIAMGAYAIIRASTMWSSYDLLIYNEKHLNRKNTGFWNKIRKKLAG</sequence>
<dbReference type="AlphaFoldDB" id="A0A7Z2VM86"/>
<evidence type="ECO:0000256" key="1">
    <source>
        <dbReference type="ARBA" id="ARBA00023125"/>
    </source>
</evidence>
<evidence type="ECO:0000259" key="3">
    <source>
        <dbReference type="PROSITE" id="PS50943"/>
    </source>
</evidence>
<dbReference type="InterPro" id="IPR001387">
    <property type="entry name" value="Cro/C1-type_HTH"/>
</dbReference>
<dbReference type="PANTHER" id="PTHR46558">
    <property type="entry name" value="TRACRIPTIONAL REGULATORY PROTEIN-RELATED-RELATED"/>
    <property type="match status" value="1"/>
</dbReference>
<dbReference type="Gene3D" id="1.10.260.40">
    <property type="entry name" value="lambda repressor-like DNA-binding domains"/>
    <property type="match status" value="1"/>
</dbReference>
<dbReference type="Pfam" id="PF01381">
    <property type="entry name" value="HTH_3"/>
    <property type="match status" value="1"/>
</dbReference>
<reference evidence="4 5" key="1">
    <citation type="submission" date="2020-04" db="EMBL/GenBank/DDBJ databases">
        <title>Genome sequencing of novel species.</title>
        <authorList>
            <person name="Heo J."/>
            <person name="Kim S.-J."/>
            <person name="Kim J.-S."/>
            <person name="Hong S.-B."/>
            <person name="Kwon S.-W."/>
        </authorList>
    </citation>
    <scope>NUCLEOTIDE SEQUENCE [LARGE SCALE GENOMIC DNA]</scope>
    <source>
        <strain evidence="4 5">MFER-1</strain>
    </source>
</reference>
<feature type="domain" description="HTH cro/C1-type" evidence="3">
    <location>
        <begin position="7"/>
        <end position="61"/>
    </location>
</feature>
<keyword evidence="5" id="KW-1185">Reference proteome</keyword>
<evidence type="ECO:0000256" key="2">
    <source>
        <dbReference type="SAM" id="Phobius"/>
    </source>
</evidence>
<dbReference type="KEGG" id="cheb:HH215_22310"/>
<feature type="transmembrane region" description="Helical" evidence="2">
    <location>
        <begin position="176"/>
        <end position="196"/>
    </location>
</feature>
<dbReference type="Proteomes" id="UP000502248">
    <property type="component" value="Chromosome"/>
</dbReference>
<dbReference type="InterPro" id="IPR010982">
    <property type="entry name" value="Lambda_DNA-bd_dom_sf"/>
</dbReference>
<organism evidence="4 5">
    <name type="scientific">Cohnella herbarum</name>
    <dbReference type="NCBI Taxonomy" id="2728023"/>
    <lineage>
        <taxon>Bacteria</taxon>
        <taxon>Bacillati</taxon>
        <taxon>Bacillota</taxon>
        <taxon>Bacilli</taxon>
        <taxon>Bacillales</taxon>
        <taxon>Paenibacillaceae</taxon>
        <taxon>Cohnella</taxon>
    </lineage>
</organism>
<keyword evidence="2" id="KW-0812">Transmembrane</keyword>
<feature type="transmembrane region" description="Helical" evidence="2">
    <location>
        <begin position="208"/>
        <end position="225"/>
    </location>
</feature>
<gene>
    <name evidence="4" type="ORF">HH215_22310</name>
</gene>
<proteinExistence type="predicted"/>
<keyword evidence="2" id="KW-1133">Transmembrane helix</keyword>
<evidence type="ECO:0000313" key="4">
    <source>
        <dbReference type="EMBL" id="QJD85644.1"/>
    </source>
</evidence>
<name>A0A7Z2VM86_9BACL</name>
<dbReference type="PROSITE" id="PS50943">
    <property type="entry name" value="HTH_CROC1"/>
    <property type="match status" value="1"/>
</dbReference>
<dbReference type="SUPFAM" id="SSF47413">
    <property type="entry name" value="lambda repressor-like DNA-binding domains"/>
    <property type="match status" value="1"/>
</dbReference>
<evidence type="ECO:0000313" key="5">
    <source>
        <dbReference type="Proteomes" id="UP000502248"/>
    </source>
</evidence>
<feature type="transmembrane region" description="Helical" evidence="2">
    <location>
        <begin position="97"/>
        <end position="114"/>
    </location>
</feature>
<accession>A0A7Z2VM86</accession>
<dbReference type="SMART" id="SM00530">
    <property type="entry name" value="HTH_XRE"/>
    <property type="match status" value="1"/>
</dbReference>
<dbReference type="RefSeq" id="WP_169281904.1">
    <property type="nucleotide sequence ID" value="NZ_CP051680.1"/>
</dbReference>
<keyword evidence="1" id="KW-0238">DNA-binding</keyword>